<dbReference type="SUPFAM" id="SSF53901">
    <property type="entry name" value="Thiolase-like"/>
    <property type="match status" value="2"/>
</dbReference>
<protein>
    <recommendedName>
        <fullName evidence="7">3-oxoacyl-[acyl-carrier-protein] synthase-3</fullName>
    </recommendedName>
</protein>
<dbReference type="Gene3D" id="1.20.910.10">
    <property type="entry name" value="Heme oxygenase-like"/>
    <property type="match status" value="1"/>
</dbReference>
<comment type="caution">
    <text evidence="5">The sequence shown here is derived from an EMBL/GenBank/DDBJ whole genome shotgun (WGS) entry which is preliminary data.</text>
</comment>
<keyword evidence="6" id="KW-1185">Reference proteome</keyword>
<reference evidence="5" key="2">
    <citation type="submission" date="2020-09" db="EMBL/GenBank/DDBJ databases">
        <authorList>
            <person name="Sun Q."/>
            <person name="Zhou Y."/>
        </authorList>
    </citation>
    <scope>NUCLEOTIDE SEQUENCE</scope>
    <source>
        <strain evidence="5">CGMCC 1.15178</strain>
    </source>
</reference>
<dbReference type="SUPFAM" id="SSF48613">
    <property type="entry name" value="Heme oxygenase-like"/>
    <property type="match status" value="1"/>
</dbReference>
<name>A0A916YY59_9BACL</name>
<gene>
    <name evidence="5" type="ORF">GCM10010911_25430</name>
</gene>
<dbReference type="Gene3D" id="3.40.47.10">
    <property type="match status" value="2"/>
</dbReference>
<keyword evidence="1" id="KW-0808">Transferase</keyword>
<dbReference type="AlphaFoldDB" id="A0A916YY59"/>
<dbReference type="GO" id="GO:0044550">
    <property type="term" value="P:secondary metabolite biosynthetic process"/>
    <property type="evidence" value="ECO:0007669"/>
    <property type="project" value="TreeGrafter"/>
</dbReference>
<sequence>MTDDNKRVYITAAGAFLPGEPVGNDEMEEYLGHIGGKRSRTKSRILKENGITSRHYAIDRQQQTVYSNTEMAAKAIQNTLDHSSVTARDIDYLSTATTHGDVIIPGLSSMVQAEAQLPAMEIASLHGVCGSGVAAIQAAYLQVKAGGKRHALACASEFPSRVFKSSRYENQRIWQENGKIPFDTDFLRFMLSDGAGAFLLQDKPAPGRLSLRIEWIEIKSYASQYDTCMYAGANKGEDGHLGQSWLDYPSYQEAADDGAINMKQDIRLVNEMPKLGVNDFFQLVDAGKVTASDIDWMACHYSSHFFRSEVFRLLQLGGADIPEEKWFTNLYTKGNTGSASIFILLEELMKSGKLKENQKILCMVPESGRFLTTFMYLTVVSDEPGSASDVTEEEAKHDTLREPQAPALAFDESDSLQEWTVRQLVQVWIDFESRLNRVPIIDKLNRGRFTLEDYKLLLYNIRQQVIDGSQWIARAASNISIDQIELRSAFIAHASDEHKDYQILERNYLAIGGLQEEIQAGNKNIGSEALSAYMFQRASRENPFDLLGAMWIIEGLGCRMARHWGELIRDQLKLPEDQVSFLLYHSESDVNHFERLEKGIQSEMLTETIARNVVKTAKVTARLYILQLEELGNY</sequence>
<evidence type="ECO:0000256" key="1">
    <source>
        <dbReference type="ARBA" id="ARBA00022679"/>
    </source>
</evidence>
<evidence type="ECO:0000259" key="3">
    <source>
        <dbReference type="Pfam" id="PF00109"/>
    </source>
</evidence>
<dbReference type="EMBL" id="BMHP01000002">
    <property type="protein sequence ID" value="GGD66597.1"/>
    <property type="molecule type" value="Genomic_DNA"/>
</dbReference>
<feature type="domain" description="Beta-ketoacyl synthase-like N-terminal" evidence="3">
    <location>
        <begin position="46"/>
        <end position="203"/>
    </location>
</feature>
<evidence type="ECO:0000256" key="2">
    <source>
        <dbReference type="ARBA" id="ARBA00023315"/>
    </source>
</evidence>
<organism evidence="5 6">
    <name type="scientific">Paenibacillus nasutitermitis</name>
    <dbReference type="NCBI Taxonomy" id="1652958"/>
    <lineage>
        <taxon>Bacteria</taxon>
        <taxon>Bacillati</taxon>
        <taxon>Bacillota</taxon>
        <taxon>Bacilli</taxon>
        <taxon>Bacillales</taxon>
        <taxon>Paenibacillaceae</taxon>
        <taxon>Paenibacillus</taxon>
    </lineage>
</organism>
<dbReference type="InterPro" id="IPR016039">
    <property type="entry name" value="Thiolase-like"/>
</dbReference>
<dbReference type="InterPro" id="IPR016084">
    <property type="entry name" value="Haem_Oase-like_multi-hlx"/>
</dbReference>
<dbReference type="PANTHER" id="PTHR34069">
    <property type="entry name" value="3-OXOACYL-[ACYL-CARRIER-PROTEIN] SYNTHASE 3"/>
    <property type="match status" value="1"/>
</dbReference>
<evidence type="ECO:0000259" key="4">
    <source>
        <dbReference type="Pfam" id="PF08541"/>
    </source>
</evidence>
<dbReference type="GO" id="GO:0016746">
    <property type="term" value="F:acyltransferase activity"/>
    <property type="evidence" value="ECO:0007669"/>
    <property type="project" value="UniProtKB-KW"/>
</dbReference>
<dbReference type="InterPro" id="IPR014030">
    <property type="entry name" value="Ketoacyl_synth_N"/>
</dbReference>
<evidence type="ECO:0008006" key="7">
    <source>
        <dbReference type="Google" id="ProtNLM"/>
    </source>
</evidence>
<feature type="domain" description="Beta-ketoacyl-[acyl-carrier-protein] synthase III C-terminal" evidence="4">
    <location>
        <begin position="287"/>
        <end position="363"/>
    </location>
</feature>
<dbReference type="RefSeq" id="WP_188992338.1">
    <property type="nucleotide sequence ID" value="NZ_BMHP01000002.1"/>
</dbReference>
<dbReference type="Pfam" id="PF08541">
    <property type="entry name" value="ACP_syn_III_C"/>
    <property type="match status" value="1"/>
</dbReference>
<reference evidence="5" key="1">
    <citation type="journal article" date="2014" name="Int. J. Syst. Evol. Microbiol.">
        <title>Complete genome sequence of Corynebacterium casei LMG S-19264T (=DSM 44701T), isolated from a smear-ripened cheese.</title>
        <authorList>
            <consortium name="US DOE Joint Genome Institute (JGI-PGF)"/>
            <person name="Walter F."/>
            <person name="Albersmeier A."/>
            <person name="Kalinowski J."/>
            <person name="Ruckert C."/>
        </authorList>
    </citation>
    <scope>NUCLEOTIDE SEQUENCE</scope>
    <source>
        <strain evidence="5">CGMCC 1.15178</strain>
    </source>
</reference>
<dbReference type="CDD" id="cd00827">
    <property type="entry name" value="init_cond_enzymes"/>
    <property type="match status" value="1"/>
</dbReference>
<dbReference type="Proteomes" id="UP000612456">
    <property type="component" value="Unassembled WGS sequence"/>
</dbReference>
<dbReference type="Pfam" id="PF00109">
    <property type="entry name" value="ketoacyl-synt"/>
    <property type="match status" value="1"/>
</dbReference>
<evidence type="ECO:0000313" key="5">
    <source>
        <dbReference type="EMBL" id="GGD66597.1"/>
    </source>
</evidence>
<accession>A0A916YY59</accession>
<dbReference type="Pfam" id="PF14518">
    <property type="entry name" value="Haem_oxygenas_2"/>
    <property type="match status" value="1"/>
</dbReference>
<dbReference type="PANTHER" id="PTHR34069:SF3">
    <property type="entry name" value="ACYL-COA:ACYL-COA ALKYLTRANSFERASE"/>
    <property type="match status" value="1"/>
</dbReference>
<evidence type="ECO:0000313" key="6">
    <source>
        <dbReference type="Proteomes" id="UP000612456"/>
    </source>
</evidence>
<keyword evidence="2" id="KW-0012">Acyltransferase</keyword>
<dbReference type="InterPro" id="IPR013747">
    <property type="entry name" value="ACP_syn_III_C"/>
</dbReference>
<proteinExistence type="predicted"/>